<name>A0A6G7VLV1_9RHOB</name>
<protein>
    <submittedName>
        <fullName evidence="2">Uncharacterized protein</fullName>
    </submittedName>
</protein>
<evidence type="ECO:0000313" key="3">
    <source>
        <dbReference type="Proteomes" id="UP000500791"/>
    </source>
</evidence>
<feature type="transmembrane region" description="Helical" evidence="1">
    <location>
        <begin position="18"/>
        <end position="39"/>
    </location>
</feature>
<dbReference type="AlphaFoldDB" id="A0A6G7VLV1"/>
<gene>
    <name evidence="2" type="ORF">G8E03_08665</name>
</gene>
<dbReference type="RefSeq" id="WP_166190709.1">
    <property type="nucleotide sequence ID" value="NZ_CP049811.1"/>
</dbReference>
<keyword evidence="3" id="KW-1185">Reference proteome</keyword>
<keyword evidence="1" id="KW-0472">Membrane</keyword>
<evidence type="ECO:0000256" key="1">
    <source>
        <dbReference type="SAM" id="Phobius"/>
    </source>
</evidence>
<organism evidence="2 3">
    <name type="scientific">Pontivivens nitratireducens</name>
    <dbReference type="NCBI Taxonomy" id="2758038"/>
    <lineage>
        <taxon>Bacteria</taxon>
        <taxon>Pseudomonadati</taxon>
        <taxon>Pseudomonadota</taxon>
        <taxon>Alphaproteobacteria</taxon>
        <taxon>Rhodobacterales</taxon>
        <taxon>Paracoccaceae</taxon>
        <taxon>Pontivivens</taxon>
    </lineage>
</organism>
<sequence length="67" mass="7034">MTEGQIESATSLTSLERILMGVAAVLLMITCIAAAITLLQRPSAMMMSVTTDALTHARTETGADEGH</sequence>
<evidence type="ECO:0000313" key="2">
    <source>
        <dbReference type="EMBL" id="QIK40828.1"/>
    </source>
</evidence>
<dbReference type="Proteomes" id="UP000500791">
    <property type="component" value="Chromosome"/>
</dbReference>
<reference evidence="2 3" key="1">
    <citation type="submission" date="2020-03" db="EMBL/GenBank/DDBJ databases">
        <title>Complete genome sequence of Monaibacterium sp. ALG8 with diverse plasmids.</title>
        <authorList>
            <person name="Sun C."/>
        </authorList>
    </citation>
    <scope>NUCLEOTIDE SEQUENCE [LARGE SCALE GENOMIC DNA]</scope>
    <source>
        <strain evidence="2 3">ALG8</strain>
    </source>
</reference>
<dbReference type="KEGG" id="mon:G8E03_08665"/>
<keyword evidence="1" id="KW-1133">Transmembrane helix</keyword>
<dbReference type="EMBL" id="CP049811">
    <property type="protein sequence ID" value="QIK40828.1"/>
    <property type="molecule type" value="Genomic_DNA"/>
</dbReference>
<keyword evidence="1" id="KW-0812">Transmembrane</keyword>
<accession>A0A6G7VLV1</accession>
<proteinExistence type="predicted"/>